<name>A0A0J9RF43_DROSI</name>
<dbReference type="KEGG" id="dsi:Dsimw501_GD27806"/>
<dbReference type="AlphaFoldDB" id="A0A0J9RF43"/>
<sequence length="99" mass="10886">MLDWISKAALAKLAELSKELSVGKTASHIAAAPSPLPNFRWRRCNCLDAGLLGMPTQRTRMSGRGPVAATFPLAHTYSITRSRSSLKVLRPILVRKKDE</sequence>
<evidence type="ECO:0000313" key="2">
    <source>
        <dbReference type="Proteomes" id="UP000035880"/>
    </source>
</evidence>
<gene>
    <name evidence="1" type="primary">Dsim\GD27806</name>
    <name evidence="1" type="ORF">Dsimw501_GD27806</name>
</gene>
<evidence type="ECO:0000313" key="1">
    <source>
        <dbReference type="EMBL" id="KMY94521.1"/>
    </source>
</evidence>
<dbReference type="EMBL" id="CM002911">
    <property type="protein sequence ID" value="KMY94521.1"/>
    <property type="molecule type" value="Genomic_DNA"/>
</dbReference>
<dbReference type="Proteomes" id="UP000035880">
    <property type="component" value="Chromosome 2R"/>
</dbReference>
<protein>
    <submittedName>
        <fullName evidence="1">Uncharacterized protein</fullName>
    </submittedName>
</protein>
<proteinExistence type="predicted"/>
<accession>A0A0J9RF43</accession>
<reference evidence="1 2" key="1">
    <citation type="journal article" date="2013" name="Genome Res.">
        <title>A second-generation assembly of the Drosophila simulans genome provides new insights into patterns of lineage-specific divergence.</title>
        <authorList>
            <person name="Hu T.T."/>
            <person name="Eisen M.B."/>
            <person name="Thornton K.R."/>
            <person name="Andolfatto P."/>
        </authorList>
    </citation>
    <scope>NUCLEOTIDE SEQUENCE [LARGE SCALE GENOMIC DNA]</scope>
    <source>
        <strain evidence="2">w501</strain>
    </source>
</reference>
<organism evidence="1 2">
    <name type="scientific">Drosophila simulans</name>
    <name type="common">Fruit fly</name>
    <dbReference type="NCBI Taxonomy" id="7240"/>
    <lineage>
        <taxon>Eukaryota</taxon>
        <taxon>Metazoa</taxon>
        <taxon>Ecdysozoa</taxon>
        <taxon>Arthropoda</taxon>
        <taxon>Hexapoda</taxon>
        <taxon>Insecta</taxon>
        <taxon>Pterygota</taxon>
        <taxon>Neoptera</taxon>
        <taxon>Endopterygota</taxon>
        <taxon>Diptera</taxon>
        <taxon>Brachycera</taxon>
        <taxon>Muscomorpha</taxon>
        <taxon>Ephydroidea</taxon>
        <taxon>Drosophilidae</taxon>
        <taxon>Drosophila</taxon>
        <taxon>Sophophora</taxon>
    </lineage>
</organism>
<dbReference type="Bgee" id="FBgn0269096">
    <property type="expression patterns" value="Expressed in male reproductive system and 2 other cell types or tissues"/>
</dbReference>